<dbReference type="Proteomes" id="UP000036947">
    <property type="component" value="Unassembled WGS sequence"/>
</dbReference>
<dbReference type="OrthoDB" id="5326346at2759"/>
<organism evidence="2 3">
    <name type="scientific">Tolypocladium ophioglossoides (strain CBS 100239)</name>
    <name type="common">Snaketongue truffleclub</name>
    <name type="synonym">Elaphocordyceps ophioglossoides</name>
    <dbReference type="NCBI Taxonomy" id="1163406"/>
    <lineage>
        <taxon>Eukaryota</taxon>
        <taxon>Fungi</taxon>
        <taxon>Dikarya</taxon>
        <taxon>Ascomycota</taxon>
        <taxon>Pezizomycotina</taxon>
        <taxon>Sordariomycetes</taxon>
        <taxon>Hypocreomycetidae</taxon>
        <taxon>Hypocreales</taxon>
        <taxon>Ophiocordycipitaceae</taxon>
        <taxon>Tolypocladium</taxon>
    </lineage>
</organism>
<evidence type="ECO:0000313" key="3">
    <source>
        <dbReference type="Proteomes" id="UP000036947"/>
    </source>
</evidence>
<evidence type="ECO:0000313" key="2">
    <source>
        <dbReference type="EMBL" id="KND92009.1"/>
    </source>
</evidence>
<reference evidence="2 3" key="1">
    <citation type="journal article" date="2015" name="BMC Genomics">
        <title>The genome of the truffle-parasite Tolypocladium ophioglossoides and the evolution of antifungal peptaibiotics.</title>
        <authorList>
            <person name="Quandt C.A."/>
            <person name="Bushley K.E."/>
            <person name="Spatafora J.W."/>
        </authorList>
    </citation>
    <scope>NUCLEOTIDE SEQUENCE [LARGE SCALE GENOMIC DNA]</scope>
    <source>
        <strain evidence="2 3">CBS 100239</strain>
    </source>
</reference>
<dbReference type="AlphaFoldDB" id="A0A0L0NDF3"/>
<proteinExistence type="predicted"/>
<keyword evidence="1" id="KW-0175">Coiled coil</keyword>
<evidence type="ECO:0000256" key="1">
    <source>
        <dbReference type="SAM" id="Coils"/>
    </source>
</evidence>
<dbReference type="InterPro" id="IPR011333">
    <property type="entry name" value="SKP1/BTB/POZ_sf"/>
</dbReference>
<dbReference type="Gene3D" id="3.30.710.10">
    <property type="entry name" value="Potassium Channel Kv1.1, Chain A"/>
    <property type="match status" value="1"/>
</dbReference>
<keyword evidence="3" id="KW-1185">Reference proteome</keyword>
<gene>
    <name evidence="2" type="ORF">TOPH_03310</name>
</gene>
<sequence>MEVESIINESTESCRETSEAVLLDPDGDVILVINAVARSASKSFVVSSKALGLASPVLSKMLSPGFKEGMQFRSEKRPRISLEEDDPTAMELILRILHCQSADISFSMDPKTLAILAIHCDKYDCNGALRPWILHWCGNYQGVSAPEDWGFMLLAAYMFRSPKFSDIAATSAKRLVPSFAVVWDEHEILALLPETLAEALADQITEALEILQSNLQSADERLRGQRSAFTMSGLACMNCGRIHPETAKKCHSCKNTDLLNRHCTEDYRVAEYFTVLRRFRLWPSVIPFTICALSEIVFRLQCAQSDHKHQCSAREACPLRRELELLFVQAQRVLGNMKGISL</sequence>
<evidence type="ECO:0008006" key="4">
    <source>
        <dbReference type="Google" id="ProtNLM"/>
    </source>
</evidence>
<comment type="caution">
    <text evidence="2">The sequence shown here is derived from an EMBL/GenBank/DDBJ whole genome shotgun (WGS) entry which is preliminary data.</text>
</comment>
<protein>
    <recommendedName>
        <fullName evidence="4">BTB domain-containing protein</fullName>
    </recommendedName>
</protein>
<name>A0A0L0NDF3_TOLOC</name>
<dbReference type="STRING" id="1163406.A0A0L0NDF3"/>
<dbReference type="EMBL" id="LFRF01000007">
    <property type="protein sequence ID" value="KND92009.1"/>
    <property type="molecule type" value="Genomic_DNA"/>
</dbReference>
<feature type="coiled-coil region" evidence="1">
    <location>
        <begin position="201"/>
        <end position="228"/>
    </location>
</feature>
<accession>A0A0L0NDF3</accession>